<name>A0A1B6VVF5_9NEIS</name>
<keyword evidence="2" id="KW-0472">Membrane</keyword>
<dbReference type="AlphaFoldDB" id="A0A1B6VVF5"/>
<dbReference type="EMBL" id="LXSQ01000028">
    <property type="protein sequence ID" value="OAM37489.1"/>
    <property type="molecule type" value="Genomic_DNA"/>
</dbReference>
<sequence>MSAELSIVVKIGAAIGSTIAAIRSVGGGVDFVRRSTTLLRREQLLLGRAIRDSSRQGSSELRRLQRQYDGLGETMSRIRRNQNQRGRIDAAIQRNRSVRDSLKSEILSTVAAVGVVSVPIKLAIEFESAMADVRKVVNFDTPEQAKAMERDILHLTRSIPMAGDELAAIVAAGGQSGVAREKLIGFAEDAAKMGVAFDMSAGTAGEAMATMSNVLRRPIETMSEFGDAINYLSDNTNSKAADIVNVMTRVGSDIKQLGLTDNQGAALGSTFLSMGKAPELAAQATKGMVTAFSLARVGKFDDELKQLGLTTKDFAAAMDKDAQGAISDFLQRVRQLPKEQQMPLLLKMFGRNYADDVLLLTGSMEEYNRQLNLLSETDAGGQLKYMGSMQREFQNRSATTANQLRLFKNSLMELGITVGSVMLPGINDFLKSLMPVVYRMTEWAQANPKLIHTLIKIAVALVSVKAASLGVRLLFNGVAGAGLGVVQRLLGLHGTLLRFNGVFRLLRMGRGATALRIMGFSARQARGAMSLLERGIGRVSVAGSRFLSMAGRVRGLGGAMMWLQRIWTSVGMAAMSNPIGAAIAAIAIAAFLIYKNWGAVKSFFIGLWDGIQDGIRPVLPLLEMIAFGWQQIWDVVKGFFSDFFSSNDEASESAQGFGYIIGYILGSILNIGPMILDGWRMIFDGIFSLVGSAWEQIKTAFDGGLLGILGLILNWSPIGAFYSAFAAVLSWFGIELPGKFTEFGSNIISGLWNGLKAKFEEVKAWFSGVAGWFSSKFAIRNEIHSPSRLFRRFGGWMMQGLQMGIDGGASRPLNAIGSVASDLQQRFSDNTSSLAASMAANSAELSAARQGTAAAGGITVHFSPTINAPGGDAGQIQAALQMGLREFEQLFERLMADKARRAY</sequence>
<accession>A0A1B6VVF5</accession>
<evidence type="ECO:0000313" key="5">
    <source>
        <dbReference type="Proteomes" id="UP000077726"/>
    </source>
</evidence>
<keyword evidence="1" id="KW-1188">Viral release from host cell</keyword>
<feature type="transmembrane region" description="Helical" evidence="2">
    <location>
        <begin position="656"/>
        <end position="676"/>
    </location>
</feature>
<dbReference type="RefSeq" id="WP_064090616.1">
    <property type="nucleotide sequence ID" value="NZ_LXSQ01000028.1"/>
</dbReference>
<dbReference type="STRING" id="1795832.A7Q00_11220"/>
<dbReference type="InterPro" id="IPR010090">
    <property type="entry name" value="Phage_tape_meas"/>
</dbReference>
<reference evidence="5" key="1">
    <citation type="submission" date="2016-05" db="EMBL/GenBank/DDBJ databases">
        <title>Draft genome of Corynebacterium afermentans subsp. afermentans LCDC 88199T.</title>
        <authorList>
            <person name="Bernier A.-M."/>
            <person name="Bernard K."/>
        </authorList>
    </citation>
    <scope>NUCLEOTIDE SEQUENCE [LARGE SCALE GENOMIC DNA]</scope>
    <source>
        <strain evidence="5">NML130454</strain>
    </source>
</reference>
<dbReference type="PANTHER" id="PTHR37813">
    <property type="entry name" value="FELS-2 PROPHAGE PROTEIN"/>
    <property type="match status" value="1"/>
</dbReference>
<gene>
    <name evidence="4" type="ORF">A7Q00_11220</name>
</gene>
<keyword evidence="5" id="KW-1185">Reference proteome</keyword>
<dbReference type="OrthoDB" id="8019720at2"/>
<keyword evidence="2" id="KW-0812">Transmembrane</keyword>
<evidence type="ECO:0000259" key="3">
    <source>
        <dbReference type="Pfam" id="PF10145"/>
    </source>
</evidence>
<feature type="transmembrane region" description="Helical" evidence="2">
    <location>
        <begin position="705"/>
        <end position="732"/>
    </location>
</feature>
<proteinExistence type="predicted"/>
<keyword evidence="2" id="KW-1133">Transmembrane helix</keyword>
<evidence type="ECO:0000256" key="1">
    <source>
        <dbReference type="ARBA" id="ARBA00022612"/>
    </source>
</evidence>
<protein>
    <submittedName>
        <fullName evidence="4">Phage tail tape measure protein</fullName>
    </submittedName>
</protein>
<dbReference type="PANTHER" id="PTHR37813:SF1">
    <property type="entry name" value="FELS-2 PROPHAGE PROTEIN"/>
    <property type="match status" value="1"/>
</dbReference>
<feature type="domain" description="Phage tail tape measure protein" evidence="3">
    <location>
        <begin position="151"/>
        <end position="350"/>
    </location>
</feature>
<comment type="caution">
    <text evidence="4">The sequence shown here is derived from an EMBL/GenBank/DDBJ whole genome shotgun (WGS) entry which is preliminary data.</text>
</comment>
<dbReference type="Proteomes" id="UP000077726">
    <property type="component" value="Unassembled WGS sequence"/>
</dbReference>
<evidence type="ECO:0000313" key="4">
    <source>
        <dbReference type="EMBL" id="OAM37489.1"/>
    </source>
</evidence>
<dbReference type="NCBIfam" id="TIGR01760">
    <property type="entry name" value="tape_meas_TP901"/>
    <property type="match status" value="1"/>
</dbReference>
<organism evidence="4 5">
    <name type="scientific">Eikenella halliae</name>
    <dbReference type="NCBI Taxonomy" id="1795832"/>
    <lineage>
        <taxon>Bacteria</taxon>
        <taxon>Pseudomonadati</taxon>
        <taxon>Pseudomonadota</taxon>
        <taxon>Betaproteobacteria</taxon>
        <taxon>Neisseriales</taxon>
        <taxon>Neisseriaceae</taxon>
        <taxon>Eikenella</taxon>
    </lineage>
</organism>
<dbReference type="Pfam" id="PF10145">
    <property type="entry name" value="PhageMin_Tail"/>
    <property type="match status" value="1"/>
</dbReference>
<evidence type="ECO:0000256" key="2">
    <source>
        <dbReference type="SAM" id="Phobius"/>
    </source>
</evidence>
<feature type="transmembrane region" description="Helical" evidence="2">
    <location>
        <begin position="570"/>
        <end position="594"/>
    </location>
</feature>